<dbReference type="PATRIC" id="fig|1603606.3.peg.3712"/>
<dbReference type="OrthoDB" id="9793039at2"/>
<evidence type="ECO:0000259" key="1">
    <source>
        <dbReference type="PROSITE" id="PS51819"/>
    </source>
</evidence>
<dbReference type="RefSeq" id="WP_053552109.1">
    <property type="nucleotide sequence ID" value="NZ_CP010802.1"/>
</dbReference>
<dbReference type="KEGG" id="des:DSOUD_3451"/>
<dbReference type="InterPro" id="IPR029068">
    <property type="entry name" value="Glyas_Bleomycin-R_OHBP_Dase"/>
</dbReference>
<sequence length="141" mass="15836">MSLTLTLAVDDLERTAQFYREILGQELESFIPLPGHPPVLLLHRAEATILFRESAALEGLHPALFQNLERHPRGVGMMLELSTEDLGPTLRAIARFDLHVPYEIDDAQHRRREVWLHDPDGYLIVLSEDAGGAEAGKSSKF</sequence>
<gene>
    <name evidence="2" type="ORF">DSOUD_3451</name>
</gene>
<dbReference type="Proteomes" id="UP000057158">
    <property type="component" value="Chromosome"/>
</dbReference>
<dbReference type="CDD" id="cd06587">
    <property type="entry name" value="VOC"/>
    <property type="match status" value="1"/>
</dbReference>
<dbReference type="STRING" id="1603606.DSOUD_3451"/>
<accession>A0A0M5IZR0</accession>
<protein>
    <recommendedName>
        <fullName evidence="1">VOC domain-containing protein</fullName>
    </recommendedName>
</protein>
<dbReference type="Gene3D" id="3.10.180.10">
    <property type="entry name" value="2,3-Dihydroxybiphenyl 1,2-Dioxygenase, domain 1"/>
    <property type="match status" value="1"/>
</dbReference>
<keyword evidence="3" id="KW-1185">Reference proteome</keyword>
<dbReference type="InterPro" id="IPR037523">
    <property type="entry name" value="VOC_core"/>
</dbReference>
<dbReference type="EMBL" id="CP010802">
    <property type="protein sequence ID" value="ALC18168.1"/>
    <property type="molecule type" value="Genomic_DNA"/>
</dbReference>
<evidence type="ECO:0000313" key="2">
    <source>
        <dbReference type="EMBL" id="ALC18168.1"/>
    </source>
</evidence>
<evidence type="ECO:0000313" key="3">
    <source>
        <dbReference type="Proteomes" id="UP000057158"/>
    </source>
</evidence>
<dbReference type="Pfam" id="PF00903">
    <property type="entry name" value="Glyoxalase"/>
    <property type="match status" value="1"/>
</dbReference>
<dbReference type="PROSITE" id="PS51819">
    <property type="entry name" value="VOC"/>
    <property type="match status" value="1"/>
</dbReference>
<organism evidence="2 3">
    <name type="scientific">Desulfuromonas soudanensis</name>
    <dbReference type="NCBI Taxonomy" id="1603606"/>
    <lineage>
        <taxon>Bacteria</taxon>
        <taxon>Pseudomonadati</taxon>
        <taxon>Thermodesulfobacteriota</taxon>
        <taxon>Desulfuromonadia</taxon>
        <taxon>Desulfuromonadales</taxon>
        <taxon>Desulfuromonadaceae</taxon>
        <taxon>Desulfuromonas</taxon>
    </lineage>
</organism>
<reference evidence="2 3" key="1">
    <citation type="submission" date="2015-07" db="EMBL/GenBank/DDBJ databases">
        <title>Isolation and Genomic Characterization of a Novel Halophilic Metal-Reducing Deltaproteobacterium from the Deep Subsurface.</title>
        <authorList>
            <person name="Badalamenti J.P."/>
            <person name="Summers Z.M."/>
            <person name="Gralnick J.A."/>
            <person name="Bond D.R."/>
        </authorList>
    </citation>
    <scope>NUCLEOTIDE SEQUENCE [LARGE SCALE GENOMIC DNA]</scope>
    <source>
        <strain evidence="2 3">WTL</strain>
    </source>
</reference>
<name>A0A0M5IZR0_9BACT</name>
<dbReference type="InterPro" id="IPR004360">
    <property type="entry name" value="Glyas_Fos-R_dOase_dom"/>
</dbReference>
<dbReference type="SUPFAM" id="SSF54593">
    <property type="entry name" value="Glyoxalase/Bleomycin resistance protein/Dihydroxybiphenyl dioxygenase"/>
    <property type="match status" value="1"/>
</dbReference>
<dbReference type="AlphaFoldDB" id="A0A0M5IZR0"/>
<feature type="domain" description="VOC" evidence="1">
    <location>
        <begin position="1"/>
        <end position="129"/>
    </location>
</feature>
<proteinExistence type="predicted"/>